<dbReference type="AlphaFoldDB" id="A0A1J5SF32"/>
<keyword evidence="1" id="KW-0812">Transmembrane</keyword>
<dbReference type="InterPro" id="IPR053143">
    <property type="entry name" value="Arylsulfate_ST"/>
</dbReference>
<protein>
    <recommendedName>
        <fullName evidence="3">Arylsulfotransferase (ASST)</fullName>
    </recommendedName>
</protein>
<proteinExistence type="predicted"/>
<comment type="caution">
    <text evidence="2">The sequence shown here is derived from an EMBL/GenBank/DDBJ whole genome shotgun (WGS) entry which is preliminary data.</text>
</comment>
<dbReference type="EMBL" id="MLJW01000040">
    <property type="protein sequence ID" value="OIR07023.1"/>
    <property type="molecule type" value="Genomic_DNA"/>
</dbReference>
<dbReference type="PANTHER" id="PTHR35340">
    <property type="entry name" value="PQQ ENZYME REPEAT PROTEIN-RELATED"/>
    <property type="match status" value="1"/>
</dbReference>
<sequence length="441" mass="50262">MKWSKILDKKINLRYFFLLSICFIVMNVIFGSVLRNQLLAGIPKYGKLGKIAKTIAEFPGLIKESFKTILGNNNSGIIERKVKTGNGFTYFNKNFIDSGFILESVYDKEYKQSIIKLVSVKDGEIAYKWIPPLRSLHLSNKSLAVHPYLSKEGSIVFAIGGNDIAHGYLVKIDSASKLIWSINILPHHSVELDADGNIWIPTLIRKPNFIDKIANTEINDEAITKISPEGKVLLQKSIAQILLENGYKTLLVGVGKVDKDLIHVNEIRPALYASPYWEKGDMLISMRHKSTVFLYRSTTNKIIWLQTGPWMNQHCPDFVDSNKISVFGNDVIRRNEGDYLINGYNDIYIYDFSNNTTNIPYSNMMRERKVSTATQGRLKIFGNGDVFIDETENGLIIRANKNGPIWIFENKFDENHVSLTNWSRYLIKNGNCKFCLTENLK</sequence>
<dbReference type="PANTHER" id="PTHR35340:SF5">
    <property type="entry name" value="ASST-DOMAIN-CONTAINING PROTEIN"/>
    <property type="match status" value="1"/>
</dbReference>
<reference evidence="2" key="1">
    <citation type="submission" date="2016-10" db="EMBL/GenBank/DDBJ databases">
        <title>Sequence of Gallionella enrichment culture.</title>
        <authorList>
            <person name="Poehlein A."/>
            <person name="Muehling M."/>
            <person name="Daniel R."/>
        </authorList>
    </citation>
    <scope>NUCLEOTIDE SEQUENCE</scope>
</reference>
<gene>
    <name evidence="2" type="ORF">GALL_109300</name>
</gene>
<evidence type="ECO:0000256" key="1">
    <source>
        <dbReference type="SAM" id="Phobius"/>
    </source>
</evidence>
<keyword evidence="1" id="KW-1133">Transmembrane helix</keyword>
<dbReference type="InterPro" id="IPR011047">
    <property type="entry name" value="Quinoprotein_ADH-like_sf"/>
</dbReference>
<dbReference type="SUPFAM" id="SSF50998">
    <property type="entry name" value="Quinoprotein alcohol dehydrogenase-like"/>
    <property type="match status" value="1"/>
</dbReference>
<organism evidence="2">
    <name type="scientific">mine drainage metagenome</name>
    <dbReference type="NCBI Taxonomy" id="410659"/>
    <lineage>
        <taxon>unclassified sequences</taxon>
        <taxon>metagenomes</taxon>
        <taxon>ecological metagenomes</taxon>
    </lineage>
</organism>
<dbReference type="Pfam" id="PF14269">
    <property type="entry name" value="Arylsulfotran_2"/>
    <property type="match status" value="1"/>
</dbReference>
<evidence type="ECO:0000313" key="2">
    <source>
        <dbReference type="EMBL" id="OIR07023.1"/>
    </source>
</evidence>
<keyword evidence="1" id="KW-0472">Membrane</keyword>
<name>A0A1J5SF32_9ZZZZ</name>
<evidence type="ECO:0008006" key="3">
    <source>
        <dbReference type="Google" id="ProtNLM"/>
    </source>
</evidence>
<dbReference type="InterPro" id="IPR039535">
    <property type="entry name" value="ASST-like"/>
</dbReference>
<feature type="transmembrane region" description="Helical" evidence="1">
    <location>
        <begin position="12"/>
        <end position="34"/>
    </location>
</feature>
<accession>A0A1J5SF32</accession>